<dbReference type="Pfam" id="PF09832">
    <property type="entry name" value="DUF2059"/>
    <property type="match status" value="1"/>
</dbReference>
<protein>
    <submittedName>
        <fullName evidence="3">DUF2059 domain-containing protein</fullName>
    </submittedName>
</protein>
<evidence type="ECO:0000313" key="4">
    <source>
        <dbReference type="Proteomes" id="UP001433071"/>
    </source>
</evidence>
<keyword evidence="4" id="KW-1185">Reference proteome</keyword>
<dbReference type="InterPro" id="IPR018637">
    <property type="entry name" value="DUF2059"/>
</dbReference>
<feature type="chain" id="PRO_5047300943" evidence="1">
    <location>
        <begin position="23"/>
        <end position="278"/>
    </location>
</feature>
<evidence type="ECO:0000259" key="2">
    <source>
        <dbReference type="Pfam" id="PF09832"/>
    </source>
</evidence>
<keyword evidence="1" id="KW-0732">Signal</keyword>
<reference evidence="3 4" key="1">
    <citation type="journal article" date="2024" name="Proc. Natl. Acad. Sci. U.S.A.">
        <title>The evolutionary genomics of adaptation to stress in wild rhizobium bacteria.</title>
        <authorList>
            <person name="Kehlet-Delgado H."/>
            <person name="Montoya A.P."/>
            <person name="Jensen K.T."/>
            <person name="Wendlandt C.E."/>
            <person name="Dexheimer C."/>
            <person name="Roberts M."/>
            <person name="Torres Martinez L."/>
            <person name="Friesen M.L."/>
            <person name="Griffitts J.S."/>
            <person name="Porter S.S."/>
        </authorList>
    </citation>
    <scope>NUCLEOTIDE SEQUENCE [LARGE SCALE GENOMIC DNA]</scope>
    <source>
        <strain evidence="3 4">M0641</strain>
    </source>
</reference>
<name>A0ABV1Z1S1_9HYPH</name>
<evidence type="ECO:0000256" key="1">
    <source>
        <dbReference type="SAM" id="SignalP"/>
    </source>
</evidence>
<comment type="caution">
    <text evidence="3">The sequence shown here is derived from an EMBL/GenBank/DDBJ whole genome shotgun (WGS) entry which is preliminary data.</text>
</comment>
<dbReference type="RefSeq" id="WP_112560422.1">
    <property type="nucleotide sequence ID" value="NZ_JAMYQB010000013.1"/>
</dbReference>
<feature type="domain" description="DUF2059" evidence="2">
    <location>
        <begin position="83"/>
        <end position="125"/>
    </location>
</feature>
<dbReference type="EMBL" id="JAMYQB010000013">
    <property type="protein sequence ID" value="MER9405741.1"/>
    <property type="molecule type" value="Genomic_DNA"/>
</dbReference>
<evidence type="ECO:0000313" key="3">
    <source>
        <dbReference type="EMBL" id="MER9405741.1"/>
    </source>
</evidence>
<proteinExistence type="predicted"/>
<gene>
    <name evidence="3" type="ORF">NKI36_17050</name>
</gene>
<dbReference type="Proteomes" id="UP001433071">
    <property type="component" value="Unassembled WGS sequence"/>
</dbReference>
<accession>A0ABV1Z1S1</accession>
<sequence>MTSFASPLTRVVLVFFSFVALTAGTLAVSAQTISDINKANGFHESLMSIRPNIANATKSIPMPLSKKFEEAWSDAVQGSFDADKMEAAIESRMAGNLTEKDLSDLASFYASPLGKRVTALEIQASTPEERKRKKIDGPKILAELQTKDPARLELYRKIMEDLSSVDMGEAIALNVAYAMTAGMLGAAGKPLKDEQIMGLVKQQAAKLRETIEKNVMEGSAYTYRDLPLDELRLYSAFLLSPAGSRYYDQMLAAMAVVMGDEARSFGHRFFVALGYRKA</sequence>
<feature type="signal peptide" evidence="1">
    <location>
        <begin position="1"/>
        <end position="22"/>
    </location>
</feature>
<organism evidence="3 4">
    <name type="scientific">Mesorhizobium caraganae</name>
    <dbReference type="NCBI Taxonomy" id="483206"/>
    <lineage>
        <taxon>Bacteria</taxon>
        <taxon>Pseudomonadati</taxon>
        <taxon>Pseudomonadota</taxon>
        <taxon>Alphaproteobacteria</taxon>
        <taxon>Hyphomicrobiales</taxon>
        <taxon>Phyllobacteriaceae</taxon>
        <taxon>Mesorhizobium</taxon>
    </lineage>
</organism>